<protein>
    <recommendedName>
        <fullName evidence="1">BioF2-like acetyltransferase domain-containing protein</fullName>
    </recommendedName>
</protein>
<proteinExistence type="predicted"/>
<evidence type="ECO:0000313" key="2">
    <source>
        <dbReference type="EMBL" id="TWU24009.1"/>
    </source>
</evidence>
<gene>
    <name evidence="2" type="ORF">Pla52o_19320</name>
</gene>
<dbReference type="Proteomes" id="UP000316304">
    <property type="component" value="Unassembled WGS sequence"/>
</dbReference>
<organism evidence="2 3">
    <name type="scientific">Novipirellula galeiformis</name>
    <dbReference type="NCBI Taxonomy" id="2528004"/>
    <lineage>
        <taxon>Bacteria</taxon>
        <taxon>Pseudomonadati</taxon>
        <taxon>Planctomycetota</taxon>
        <taxon>Planctomycetia</taxon>
        <taxon>Pirellulales</taxon>
        <taxon>Pirellulaceae</taxon>
        <taxon>Novipirellula</taxon>
    </lineage>
</organism>
<dbReference type="OrthoDB" id="4700839at2"/>
<reference evidence="2 3" key="1">
    <citation type="submission" date="2019-02" db="EMBL/GenBank/DDBJ databases">
        <title>Deep-cultivation of Planctomycetes and their phenomic and genomic characterization uncovers novel biology.</title>
        <authorList>
            <person name="Wiegand S."/>
            <person name="Jogler M."/>
            <person name="Boedeker C."/>
            <person name="Pinto D."/>
            <person name="Vollmers J."/>
            <person name="Rivas-Marin E."/>
            <person name="Kohn T."/>
            <person name="Peeters S.H."/>
            <person name="Heuer A."/>
            <person name="Rast P."/>
            <person name="Oberbeckmann S."/>
            <person name="Bunk B."/>
            <person name="Jeske O."/>
            <person name="Meyerdierks A."/>
            <person name="Storesund J.E."/>
            <person name="Kallscheuer N."/>
            <person name="Luecker S."/>
            <person name="Lage O.M."/>
            <person name="Pohl T."/>
            <person name="Merkel B.J."/>
            <person name="Hornburger P."/>
            <person name="Mueller R.-W."/>
            <person name="Bruemmer F."/>
            <person name="Labrenz M."/>
            <person name="Spormann A.M."/>
            <person name="Op Den Camp H."/>
            <person name="Overmann J."/>
            <person name="Amann R."/>
            <person name="Jetten M.S.M."/>
            <person name="Mascher T."/>
            <person name="Medema M.H."/>
            <person name="Devos D.P."/>
            <person name="Kaster A.-K."/>
            <person name="Ovreas L."/>
            <person name="Rohde M."/>
            <person name="Galperin M.Y."/>
            <person name="Jogler C."/>
        </authorList>
    </citation>
    <scope>NUCLEOTIDE SEQUENCE [LARGE SCALE GENOMIC DNA]</scope>
    <source>
        <strain evidence="2 3">Pla52o</strain>
    </source>
</reference>
<comment type="caution">
    <text evidence="2">The sequence shown here is derived from an EMBL/GenBank/DDBJ whole genome shotgun (WGS) entry which is preliminary data.</text>
</comment>
<feature type="domain" description="BioF2-like acetyltransferase" evidence="1">
    <location>
        <begin position="206"/>
        <end position="347"/>
    </location>
</feature>
<evidence type="ECO:0000313" key="3">
    <source>
        <dbReference type="Proteomes" id="UP000316304"/>
    </source>
</evidence>
<dbReference type="InterPro" id="IPR016181">
    <property type="entry name" value="Acyl_CoA_acyltransferase"/>
</dbReference>
<dbReference type="Gene3D" id="3.40.630.30">
    <property type="match status" value="1"/>
</dbReference>
<dbReference type="SUPFAM" id="SSF55729">
    <property type="entry name" value="Acyl-CoA N-acyltransferases (Nat)"/>
    <property type="match status" value="1"/>
</dbReference>
<evidence type="ECO:0000259" key="1">
    <source>
        <dbReference type="Pfam" id="PF13480"/>
    </source>
</evidence>
<sequence length="411" mass="47221">MVFWEIDISGWWSLEFSLPSVSWRAFGSFQRLLGRIGEIGWNWFVPSDLFMPWTLTSANQLSAAQLDAWRQLLVRAPHFESPFFTPEYTQAVAKVVPHIEVAMLHGAAGVEVVFPFERAANGRAIAVGRDIADYQGAIYARGVDFDCEAMLKFLGLTQWRFDHLFPCDGAVASKCWVNWASPQIDLSNGVEDYLRELYARHKRIKRTFVQSERGLQRDLGPVRMEFASNCPHAFDLLLDWKCFQYEASKRWHPFRQQWVRTFLADAVHHDSLHFAGCLSVMYAGTTPVAINYSLRSQRTMHVLICAYDPQFARYSPGLLCFSKMIELCETAGVEIIDLGKGVEFFKRRLMNSAAMLGEGHVDLIAPRAWVRQSLEQSRYRFLRSRLSNPMRQLARSSAIAFPVIRRIFSMR</sequence>
<dbReference type="InterPro" id="IPR038740">
    <property type="entry name" value="BioF2-like_GNAT_dom"/>
</dbReference>
<accession>A0A5C6CMJ3</accession>
<dbReference type="EMBL" id="SJPT01000003">
    <property type="protein sequence ID" value="TWU24009.1"/>
    <property type="molecule type" value="Genomic_DNA"/>
</dbReference>
<dbReference type="Pfam" id="PF13480">
    <property type="entry name" value="Acetyltransf_6"/>
    <property type="match status" value="1"/>
</dbReference>
<dbReference type="AlphaFoldDB" id="A0A5C6CMJ3"/>
<keyword evidence="3" id="KW-1185">Reference proteome</keyword>
<name>A0A5C6CMJ3_9BACT</name>